<evidence type="ECO:0000313" key="2">
    <source>
        <dbReference type="EMBL" id="ULU08426.1"/>
    </source>
</evidence>
<dbReference type="Proteomes" id="UP000827892">
    <property type="component" value="Chromosome II"/>
</dbReference>
<evidence type="ECO:0000256" key="1">
    <source>
        <dbReference type="SAM" id="MobiDB-lite"/>
    </source>
</evidence>
<protein>
    <submittedName>
        <fullName evidence="2">Uncharacterized protein</fullName>
    </submittedName>
</protein>
<dbReference type="AlphaFoldDB" id="A0AAE9DPE6"/>
<dbReference type="EMBL" id="CP090892">
    <property type="protein sequence ID" value="ULU08426.1"/>
    <property type="molecule type" value="Genomic_DNA"/>
</dbReference>
<sequence>MIDASYIVRPHNRFLKQTQFLCRRGTENSKESKNPKNPKDRNDLKPVQVAEISSSDDSWRMDLMNETAKAILEGNEVHHNKENEGMKLRKAIMAGVDSTRKRRSAQKDQDQNKPNKVQKIGQKSSKVETPTPEKKLGNLYPKPYGDPPELSKILNHQKPWF</sequence>
<reference evidence="2 3" key="1">
    <citation type="submission" date="2022-05" db="EMBL/GenBank/DDBJ databases">
        <title>Chromosome-level reference genomes for two strains of Caenorhabditis briggsae: an improved platform for comparative genomics.</title>
        <authorList>
            <person name="Stevens L."/>
            <person name="Andersen E.C."/>
        </authorList>
    </citation>
    <scope>NUCLEOTIDE SEQUENCE [LARGE SCALE GENOMIC DNA]</scope>
    <source>
        <strain evidence="2">QX1410_ONT</strain>
        <tissue evidence="2">Whole-organism</tissue>
    </source>
</reference>
<accession>A0AAE9DPE6</accession>
<gene>
    <name evidence="2" type="ORF">L3Y34_019545</name>
</gene>
<feature type="region of interest" description="Disordered" evidence="1">
    <location>
        <begin position="21"/>
        <end position="60"/>
    </location>
</feature>
<feature type="compositionally biased region" description="Basic and acidic residues" evidence="1">
    <location>
        <begin position="77"/>
        <end position="87"/>
    </location>
</feature>
<proteinExistence type="predicted"/>
<organism evidence="2 3">
    <name type="scientific">Caenorhabditis briggsae</name>
    <dbReference type="NCBI Taxonomy" id="6238"/>
    <lineage>
        <taxon>Eukaryota</taxon>
        <taxon>Metazoa</taxon>
        <taxon>Ecdysozoa</taxon>
        <taxon>Nematoda</taxon>
        <taxon>Chromadorea</taxon>
        <taxon>Rhabditida</taxon>
        <taxon>Rhabditina</taxon>
        <taxon>Rhabditomorpha</taxon>
        <taxon>Rhabditoidea</taxon>
        <taxon>Rhabditidae</taxon>
        <taxon>Peloderinae</taxon>
        <taxon>Caenorhabditis</taxon>
    </lineage>
</organism>
<feature type="region of interest" description="Disordered" evidence="1">
    <location>
        <begin position="77"/>
        <end position="161"/>
    </location>
</feature>
<feature type="compositionally biased region" description="Basic and acidic residues" evidence="1">
    <location>
        <begin position="24"/>
        <end position="44"/>
    </location>
</feature>
<name>A0AAE9DPE6_CAEBR</name>
<evidence type="ECO:0000313" key="3">
    <source>
        <dbReference type="Proteomes" id="UP000827892"/>
    </source>
</evidence>